<gene>
    <name evidence="1" type="ORF">UCRPA7_8583</name>
</gene>
<dbReference type="AlphaFoldDB" id="R8B9F4"/>
<organism evidence="1 2">
    <name type="scientific">Phaeoacremonium minimum (strain UCR-PA7)</name>
    <name type="common">Esca disease fungus</name>
    <name type="synonym">Togninia minima</name>
    <dbReference type="NCBI Taxonomy" id="1286976"/>
    <lineage>
        <taxon>Eukaryota</taxon>
        <taxon>Fungi</taxon>
        <taxon>Dikarya</taxon>
        <taxon>Ascomycota</taxon>
        <taxon>Pezizomycotina</taxon>
        <taxon>Sordariomycetes</taxon>
        <taxon>Sordariomycetidae</taxon>
        <taxon>Togniniales</taxon>
        <taxon>Togniniaceae</taxon>
        <taxon>Phaeoacremonium</taxon>
    </lineage>
</organism>
<keyword evidence="2" id="KW-1185">Reference proteome</keyword>
<dbReference type="OrthoDB" id="5424793at2759"/>
<dbReference type="EMBL" id="KB933367">
    <property type="protein sequence ID" value="EON95917.1"/>
    <property type="molecule type" value="Genomic_DNA"/>
</dbReference>
<reference evidence="2" key="1">
    <citation type="journal article" date="2013" name="Genome Announc.">
        <title>Draft genome sequence of the ascomycete Phaeoacremonium aleophilum strain UCR-PA7, a causal agent of the esca disease complex in grapevines.</title>
        <authorList>
            <person name="Blanco-Ulate B."/>
            <person name="Rolshausen P."/>
            <person name="Cantu D."/>
        </authorList>
    </citation>
    <scope>NUCLEOTIDE SEQUENCE [LARGE SCALE GENOMIC DNA]</scope>
    <source>
        <strain evidence="2">UCR-PA7</strain>
    </source>
</reference>
<dbReference type="Proteomes" id="UP000014074">
    <property type="component" value="Unassembled WGS sequence"/>
</dbReference>
<dbReference type="RefSeq" id="XP_007919286.1">
    <property type="nucleotide sequence ID" value="XM_007921095.1"/>
</dbReference>
<evidence type="ECO:0000313" key="1">
    <source>
        <dbReference type="EMBL" id="EON95917.1"/>
    </source>
</evidence>
<proteinExistence type="predicted"/>
<name>R8B9F4_PHAM7</name>
<accession>R8B9F4</accession>
<dbReference type="eggNOG" id="ENOG502SNUJ">
    <property type="taxonomic scope" value="Eukaryota"/>
</dbReference>
<protein>
    <submittedName>
        <fullName evidence="1">Putative zn 2cys6 transcription factor protein</fullName>
    </submittedName>
</protein>
<evidence type="ECO:0000313" key="2">
    <source>
        <dbReference type="Proteomes" id="UP000014074"/>
    </source>
</evidence>
<dbReference type="KEGG" id="tmn:UCRPA7_8583"/>
<sequence>MSNLFTEMYIFGAPLLKLPTAKKLDLDQPGIRQSPDRLRPCLNILRTFFEYIIALPASEFVNFCGMDWDHFIVAIILSFKLSFPLAVCPEWDAGAARHELNLGYYLDKLAYQEADLTPASNKPSDVVSASKVVLGVVKRKWDKRLAALNPPHPGPIDKTMVGCPMLDGSLDPFIELWEEDFINTKLPSTVGSVSGAGGPAEVSQPAVYHDLWATMTLGWTREGMDDIDFGNI</sequence>
<dbReference type="GeneID" id="19329448"/>
<dbReference type="HOGENOM" id="CLU_1195594_0_0_1"/>